<dbReference type="Pfam" id="PF06240">
    <property type="entry name" value="COXG"/>
    <property type="match status" value="1"/>
</dbReference>
<proteinExistence type="predicted"/>
<dbReference type="InterPro" id="IPR023393">
    <property type="entry name" value="START-like_dom_sf"/>
</dbReference>
<dbReference type="Proteomes" id="UP000319771">
    <property type="component" value="Unassembled WGS sequence"/>
</dbReference>
<dbReference type="PANTHER" id="PTHR38588:SF1">
    <property type="entry name" value="BLL0334 PROTEIN"/>
    <property type="match status" value="1"/>
</dbReference>
<dbReference type="CDD" id="cd07823">
    <property type="entry name" value="SRPBCC_5"/>
    <property type="match status" value="1"/>
</dbReference>
<dbReference type="EMBL" id="VBPB01000123">
    <property type="protein sequence ID" value="TMQ72067.1"/>
    <property type="molecule type" value="Genomic_DNA"/>
</dbReference>
<dbReference type="AlphaFoldDB" id="A0A538U874"/>
<comment type="caution">
    <text evidence="1">The sequence shown here is derived from an EMBL/GenBank/DDBJ whole genome shotgun (WGS) entry which is preliminary data.</text>
</comment>
<evidence type="ECO:0000313" key="1">
    <source>
        <dbReference type="EMBL" id="TMQ72067.1"/>
    </source>
</evidence>
<dbReference type="InterPro" id="IPR010419">
    <property type="entry name" value="CO_DH_gsu"/>
</dbReference>
<protein>
    <submittedName>
        <fullName evidence="1">Carbon monoxide dehydrogenase</fullName>
    </submittedName>
</protein>
<accession>A0A538U874</accession>
<organism evidence="1 2">
    <name type="scientific">Eiseniibacteriota bacterium</name>
    <dbReference type="NCBI Taxonomy" id="2212470"/>
    <lineage>
        <taxon>Bacteria</taxon>
        <taxon>Candidatus Eiseniibacteriota</taxon>
    </lineage>
</organism>
<name>A0A538U874_UNCEI</name>
<sequence>MELTNEFSVSAPVEETWAVLTDLVRIAPCLPGFELQEVDGDEYRGLVKVKVGPMTAQYKGVASFQERDEANHRAVVRAEGRDTRGQGNASATVTATLAPEGGGTHVTLHTDLKITGKVAQFGRGVLADVSSKLLGQFVQALEADVLKGAATGTPATEAAELDVPRRIDSPSSEPVDLLATAGASVIKRAGPLVAVFVVALWLLDRC</sequence>
<gene>
    <name evidence="1" type="ORF">E6K81_08465</name>
</gene>
<dbReference type="SUPFAM" id="SSF55961">
    <property type="entry name" value="Bet v1-like"/>
    <property type="match status" value="1"/>
</dbReference>
<reference evidence="1 2" key="1">
    <citation type="journal article" date="2019" name="Nat. Microbiol.">
        <title>Mediterranean grassland soil C-N compound turnover is dependent on rainfall and depth, and is mediated by genomically divergent microorganisms.</title>
        <authorList>
            <person name="Diamond S."/>
            <person name="Andeer P.F."/>
            <person name="Li Z."/>
            <person name="Crits-Christoph A."/>
            <person name="Burstein D."/>
            <person name="Anantharaman K."/>
            <person name="Lane K.R."/>
            <person name="Thomas B.C."/>
            <person name="Pan C."/>
            <person name="Northen T.R."/>
            <person name="Banfield J.F."/>
        </authorList>
    </citation>
    <scope>NUCLEOTIDE SEQUENCE [LARGE SCALE GENOMIC DNA]</scope>
    <source>
        <strain evidence="1">WS_11</strain>
    </source>
</reference>
<dbReference type="Gene3D" id="3.30.530.20">
    <property type="match status" value="1"/>
</dbReference>
<evidence type="ECO:0000313" key="2">
    <source>
        <dbReference type="Proteomes" id="UP000319771"/>
    </source>
</evidence>
<dbReference type="PANTHER" id="PTHR38588">
    <property type="entry name" value="BLL0334 PROTEIN"/>
    <property type="match status" value="1"/>
</dbReference>